<evidence type="ECO:0000313" key="2">
    <source>
        <dbReference type="EMBL" id="KAK3259348.1"/>
    </source>
</evidence>
<reference evidence="2 3" key="1">
    <citation type="journal article" date="2015" name="Genome Biol. Evol.">
        <title>Comparative Genomics of a Bacterivorous Green Alga Reveals Evolutionary Causalities and Consequences of Phago-Mixotrophic Mode of Nutrition.</title>
        <authorList>
            <person name="Burns J.A."/>
            <person name="Paasch A."/>
            <person name="Narechania A."/>
            <person name="Kim E."/>
        </authorList>
    </citation>
    <scope>NUCLEOTIDE SEQUENCE [LARGE SCALE GENOMIC DNA]</scope>
    <source>
        <strain evidence="2 3">PLY_AMNH</strain>
    </source>
</reference>
<sequence>MKSELKSPSSSARNSLVQRPRTVRSSARAHEQISFPSIEMDNVSSTGTTQIHTKHKLRYESAAEALYSSGMSVDSSEDTEDFKTFHITDVQTGGKVTQADRLQELRHVFVQNILSTLGEDATDLAPEEVQSPYELVGNADLPTIVRVVPALVADTNTILYIETRNYSGLLFNVNQLLKDLNVKVVSKKVHEVEGRAFITLYSTHRGGHLSRGMKDMVVNSLQYYLSLPAFSDEDSY</sequence>
<keyword evidence="3" id="KW-1185">Reference proteome</keyword>
<dbReference type="EMBL" id="LGRX02018834">
    <property type="protein sequence ID" value="KAK3259348.1"/>
    <property type="molecule type" value="Genomic_DNA"/>
</dbReference>
<dbReference type="Proteomes" id="UP001190700">
    <property type="component" value="Unassembled WGS sequence"/>
</dbReference>
<proteinExistence type="predicted"/>
<evidence type="ECO:0000256" key="1">
    <source>
        <dbReference type="SAM" id="MobiDB-lite"/>
    </source>
</evidence>
<feature type="compositionally biased region" description="Polar residues" evidence="1">
    <location>
        <begin position="1"/>
        <end position="17"/>
    </location>
</feature>
<feature type="region of interest" description="Disordered" evidence="1">
    <location>
        <begin position="1"/>
        <end position="32"/>
    </location>
</feature>
<comment type="caution">
    <text evidence="2">The sequence shown here is derived from an EMBL/GenBank/DDBJ whole genome shotgun (WGS) entry which is preliminary data.</text>
</comment>
<gene>
    <name evidence="2" type="ORF">CYMTET_31657</name>
</gene>
<accession>A0AAE0FH43</accession>
<organism evidence="2 3">
    <name type="scientific">Cymbomonas tetramitiformis</name>
    <dbReference type="NCBI Taxonomy" id="36881"/>
    <lineage>
        <taxon>Eukaryota</taxon>
        <taxon>Viridiplantae</taxon>
        <taxon>Chlorophyta</taxon>
        <taxon>Pyramimonadophyceae</taxon>
        <taxon>Pyramimonadales</taxon>
        <taxon>Pyramimonadaceae</taxon>
        <taxon>Cymbomonas</taxon>
    </lineage>
</organism>
<name>A0AAE0FH43_9CHLO</name>
<protein>
    <recommendedName>
        <fullName evidence="4">ACT domain-containing protein</fullName>
    </recommendedName>
</protein>
<evidence type="ECO:0000313" key="3">
    <source>
        <dbReference type="Proteomes" id="UP001190700"/>
    </source>
</evidence>
<evidence type="ECO:0008006" key="4">
    <source>
        <dbReference type="Google" id="ProtNLM"/>
    </source>
</evidence>
<dbReference type="AlphaFoldDB" id="A0AAE0FH43"/>